<dbReference type="SUPFAM" id="SSF50494">
    <property type="entry name" value="Trypsin-like serine proteases"/>
    <property type="match status" value="1"/>
</dbReference>
<accession>A0A923L1H0</accession>
<dbReference type="GO" id="GO:0016787">
    <property type="term" value="F:hydrolase activity"/>
    <property type="evidence" value="ECO:0007669"/>
    <property type="project" value="UniProtKB-KW"/>
</dbReference>
<dbReference type="PROSITE" id="PS51494">
    <property type="entry name" value="SPOIVB"/>
    <property type="match status" value="1"/>
</dbReference>
<dbReference type="InterPro" id="IPR009003">
    <property type="entry name" value="Peptidase_S1_PA"/>
</dbReference>
<name>A0A923L1H0_9FIRM</name>
<keyword evidence="2" id="KW-0378">Hydrolase</keyword>
<comment type="caution">
    <text evidence="2">The sequence shown here is derived from an EMBL/GenBank/DDBJ whole genome shotgun (WGS) entry which is preliminary data.</text>
</comment>
<dbReference type="NCBIfam" id="TIGR02860">
    <property type="entry name" value="spore_IV_B"/>
    <property type="match status" value="1"/>
</dbReference>
<dbReference type="InterPro" id="IPR008763">
    <property type="entry name" value="Peptidase_S55"/>
</dbReference>
<organism evidence="2 3">
    <name type="scientific">Anaerofilum hominis</name>
    <dbReference type="NCBI Taxonomy" id="2763016"/>
    <lineage>
        <taxon>Bacteria</taxon>
        <taxon>Bacillati</taxon>
        <taxon>Bacillota</taxon>
        <taxon>Clostridia</taxon>
        <taxon>Eubacteriales</taxon>
        <taxon>Oscillospiraceae</taxon>
        <taxon>Anaerofilum</taxon>
    </lineage>
</organism>
<reference evidence="2" key="1">
    <citation type="submission" date="2020-08" db="EMBL/GenBank/DDBJ databases">
        <title>Genome public.</title>
        <authorList>
            <person name="Liu C."/>
            <person name="Sun Q."/>
        </authorList>
    </citation>
    <scope>NUCLEOTIDE SEQUENCE</scope>
    <source>
        <strain evidence="2">BX8</strain>
    </source>
</reference>
<dbReference type="InterPro" id="IPR036034">
    <property type="entry name" value="PDZ_sf"/>
</dbReference>
<dbReference type="Gene3D" id="2.30.42.10">
    <property type="match status" value="1"/>
</dbReference>
<dbReference type="AlphaFoldDB" id="A0A923L1H0"/>
<protein>
    <submittedName>
        <fullName evidence="2">SpoIVB peptidase</fullName>
        <ecNumber evidence="2">3.4.21.116</ecNumber>
    </submittedName>
</protein>
<dbReference type="EMBL" id="JACONZ010000004">
    <property type="protein sequence ID" value="MBC5582007.1"/>
    <property type="molecule type" value="Genomic_DNA"/>
</dbReference>
<keyword evidence="3" id="KW-1185">Reference proteome</keyword>
<dbReference type="SUPFAM" id="SSF50156">
    <property type="entry name" value="PDZ domain-like"/>
    <property type="match status" value="1"/>
</dbReference>
<gene>
    <name evidence="2" type="primary">spoIVB</name>
    <name evidence="2" type="ORF">H8S23_10870</name>
</gene>
<dbReference type="InterPro" id="IPR014219">
    <property type="entry name" value="SpoIVB"/>
</dbReference>
<evidence type="ECO:0000313" key="3">
    <source>
        <dbReference type="Proteomes" id="UP000659630"/>
    </source>
</evidence>
<evidence type="ECO:0000313" key="2">
    <source>
        <dbReference type="EMBL" id="MBC5582007.1"/>
    </source>
</evidence>
<evidence type="ECO:0000259" key="1">
    <source>
        <dbReference type="PROSITE" id="PS51494"/>
    </source>
</evidence>
<dbReference type="Proteomes" id="UP000659630">
    <property type="component" value="Unassembled WGS sequence"/>
</dbReference>
<sequence length="404" mass="42455">MKKTAAFLLLSVLVLLAALRVTVSSMLPDTFYLAGEERLRIASLPFVSARQPRGEVAAASTEPGSSYNVDLRLFGLLPLKTVRAEVVQRRQVEVCGTGFGIKMFSSGVMVVGFSDILSTGGYENPAKEAGLSLGDYVITVDGAKVKTNEQMGELVARSNGVPLEVVYTHDGERRTTSLQPVRDRTTGGWRAGMWVRDSSAGIGTLTFIDTNASVFAGLGHSITDVDTGENVSLGSGEIVPVDISGAVAGTPGLPGELKGSFASFVPMGTIRVNGDTGVYGLIYDTAGKGTMMETAQQQEVVPGPAQILATIDGEGPKVYDVEIEELSFNAADPNKNMMLHVTDKKLLAQTGGIVQGMSGSPIIQNGRLVGAVTHVLVRDPTRGFGIFVENMLKTADQVTAGAAA</sequence>
<dbReference type="Pfam" id="PF05580">
    <property type="entry name" value="Peptidase_S55"/>
    <property type="match status" value="1"/>
</dbReference>
<dbReference type="Pfam" id="PF13180">
    <property type="entry name" value="PDZ_2"/>
    <property type="match status" value="1"/>
</dbReference>
<dbReference type="InterPro" id="IPR001478">
    <property type="entry name" value="PDZ"/>
</dbReference>
<feature type="domain" description="Peptidase S55" evidence="1">
    <location>
        <begin position="172"/>
        <end position="404"/>
    </location>
</feature>
<dbReference type="EC" id="3.4.21.116" evidence="2"/>
<proteinExistence type="predicted"/>